<dbReference type="VEuPathDB" id="FungiDB:SMAC_04689"/>
<dbReference type="SMART" id="SM00320">
    <property type="entry name" value="WD40"/>
    <property type="match status" value="8"/>
</dbReference>
<evidence type="ECO:0000259" key="4">
    <source>
        <dbReference type="Pfam" id="PF24883"/>
    </source>
</evidence>
<proteinExistence type="predicted"/>
<dbReference type="Gene3D" id="3.40.50.1820">
    <property type="entry name" value="alpha/beta hydrolase"/>
    <property type="match status" value="1"/>
</dbReference>
<dbReference type="InterPro" id="IPR029058">
    <property type="entry name" value="AB_hydrolase_fold"/>
</dbReference>
<evidence type="ECO:0000259" key="3">
    <source>
        <dbReference type="Pfam" id="PF22939"/>
    </source>
</evidence>
<feature type="domain" description="GPI inositol-deacylase winged helix" evidence="3">
    <location>
        <begin position="678"/>
        <end position="748"/>
    </location>
</feature>
<protein>
    <submittedName>
        <fullName evidence="5">Uncharacterized protein</fullName>
    </submittedName>
</protein>
<dbReference type="Pfam" id="PF00400">
    <property type="entry name" value="WD40"/>
    <property type="match status" value="1"/>
</dbReference>
<evidence type="ECO:0000256" key="1">
    <source>
        <dbReference type="ARBA" id="ARBA00022737"/>
    </source>
</evidence>
<accession>A0A8S8ZX25</accession>
<gene>
    <name evidence="5" type="ORF">SMACR_01540</name>
</gene>
<evidence type="ECO:0000313" key="6">
    <source>
        <dbReference type="Proteomes" id="UP000433876"/>
    </source>
</evidence>
<dbReference type="Gene3D" id="2.130.10.10">
    <property type="entry name" value="YVTN repeat-like/Quinoprotein amine dehydrogenase"/>
    <property type="match status" value="3"/>
</dbReference>
<evidence type="ECO:0000313" key="5">
    <source>
        <dbReference type="EMBL" id="KAA8635354.1"/>
    </source>
</evidence>
<feature type="region of interest" description="Disordered" evidence="2">
    <location>
        <begin position="1"/>
        <end position="95"/>
    </location>
</feature>
<feature type="compositionally biased region" description="Basic and acidic residues" evidence="2">
    <location>
        <begin position="12"/>
        <end position="35"/>
    </location>
</feature>
<feature type="domain" description="Nephrocystin 3-like N-terminal" evidence="4">
    <location>
        <begin position="396"/>
        <end position="561"/>
    </location>
</feature>
<dbReference type="InterPro" id="IPR027417">
    <property type="entry name" value="P-loop_NTPase"/>
</dbReference>
<dbReference type="Gene3D" id="3.40.50.300">
    <property type="entry name" value="P-loop containing nucleotide triphosphate hydrolases"/>
    <property type="match status" value="1"/>
</dbReference>
<evidence type="ECO:0000256" key="2">
    <source>
        <dbReference type="SAM" id="MobiDB-lite"/>
    </source>
</evidence>
<dbReference type="InterPro" id="IPR036322">
    <property type="entry name" value="WD40_repeat_dom_sf"/>
</dbReference>
<dbReference type="InterPro" id="IPR056884">
    <property type="entry name" value="NPHP3-like_N"/>
</dbReference>
<dbReference type="SUPFAM" id="SSF53474">
    <property type="entry name" value="alpha/beta-Hydrolases"/>
    <property type="match status" value="1"/>
</dbReference>
<dbReference type="PANTHER" id="PTHR10039">
    <property type="entry name" value="AMELOGENIN"/>
    <property type="match status" value="1"/>
</dbReference>
<dbReference type="InterPro" id="IPR001680">
    <property type="entry name" value="WD40_rpt"/>
</dbReference>
<dbReference type="SUPFAM" id="SSF50978">
    <property type="entry name" value="WD40 repeat-like"/>
    <property type="match status" value="1"/>
</dbReference>
<feature type="compositionally biased region" description="Low complexity" evidence="2">
    <location>
        <begin position="77"/>
        <end position="87"/>
    </location>
</feature>
<dbReference type="PANTHER" id="PTHR10039:SF16">
    <property type="entry name" value="GPI INOSITOL-DEACYLASE"/>
    <property type="match status" value="1"/>
</dbReference>
<dbReference type="SUPFAM" id="SSF52540">
    <property type="entry name" value="P-loop containing nucleoside triphosphate hydrolases"/>
    <property type="match status" value="1"/>
</dbReference>
<feature type="compositionally biased region" description="Polar residues" evidence="2">
    <location>
        <begin position="51"/>
        <end position="76"/>
    </location>
</feature>
<dbReference type="VEuPathDB" id="FungiDB:SMAC_01540"/>
<sequence>MPNLFKRLSQRRHSEEDRNLHPENERERRSSDPHPSRARLPSLSSWRIPGSLNSAGAGSRTNSTLDAQAVIHSSTIRSPTSVPSHRSPSPRPDGLGLHILHQPESPTHDLIFVHGLGGHSQLTWSKNHNVDLFWPELWLPEDPDVGRARIFTYGYDAKYLGGNKNTNSITNFAKDLLFQMRCGKDTNGQDLDIGQNPLTFVVHSMGGLVVKKAYMMGFHDKGYKDIIAVVSAIIFLSTPHRGTTLADTLENLLQYSFQAKKEFISDLKKNSPAIDEINESFRHLAPKLSIYSFYETLETTIGPKKVMVLEKDSSVMGYSDEVSIPLTADHHDVCKYASREDHNYKSVVSAIRKLVKLFRSKSTNSGYTFANVQELFQVTITSDSDYAGLRTDWARGTCQWLLKMPDVVTWLGHGPSAGPHVLWYTAPPGSGKSMLSAFMIDHLQNSHQLCHFFIFRHSVIDKRSIFSCLRALAFQLARDVPSFRDSLLHSSAENLGLKSGDPRVLWQKVFKNILLKQTLDSTLYWIIDGIDESDSAKDFLEFIKSLTTETPLPISIMILSRITNTISLEFDRLAQEVPVTRMNMTGDERLRHDIDLFVTTEMRHVGGSVKFKEILAQRIVTRASGNFLWAKLVLDEISRCDTEDDIEEVLAAIPDGMFELYKRMERNLTNSTKTSKTPLIRKILEWVICAQRPLSVMELTAALSPERFLDLRKTIRETCGQFIQVDDTGSISILHHTAREYLIQPRQSELFVDTKNGHQKLFKRCLETLQAEPLRWQLVQNDGALQSNEPFIFYAALNWSYHLRHSKLTAPDTLDHVLVFLKSPGVLSWIHALALLQKLEIMVKTSKVLATFTSILRKQNESKNPLQHRLLDIDLLHEWSVDLLKIIGKFGRSLLTEPELAYEVIPALCPPLAAVHKQFHNPKLSRMRVLGQADTGWNDNLGRLALPNRAQGSAIACASKYIAVLSSDRRVYVWNSKSFIQVAVISLDEHTTAIALSENGEKLATYGWKRTRIWSLPSGALLTATNTPEDTRAKCLVFADKDQKLLVAGDDNLIRHIECGNFGSGWEVLSSAPLKDTGVEGAIVTSPRFAAFSPNQTHVAVSYRSAPLAVWRLHDGRCIGICKRTIPAATDVRLSRSSKSWNSVDRFVWNPVTGHIVGVYKDGCVFKWHPLMGDPVEVQKAADEIAISPDGKLFATSTSKGTVYIWSFHHFTVLYELSSTEVVTQLIFSPDSRRFYDLRWGSVNAWEPNILTRFLDHDEQYTSDSNSEDASSTMFDKVSLKLNSRFTSVTTFAPSRDGKAYCVGYKNGQVLMFNRGDRDGIEIASPDDYAHIVDIRWSHDGRDIAIVDADSTVHVRSVESANVVFASAPRNLPVELDTFKVHDILFNHDSRLILVSTEDKAYVCSITGNALQASIDLEHGSDCKWIRHPRRPGTVLRVGPTGCWEHDWETLELLSTLIYLQDDDSEDSRFPTETSPIRDIPTSPRAQPTCRVVNTFLAQTEEHILVHVRDEGDKTRRDDVILIAVDALGSGTSIGLRRQLVRVQHVHQDVMNQMSSLLGILPGRRFVILDHDLWLRVYALDSVFHADDLVMSRSEQPYQIPRDWAGNICGVSHCQLAKDFTLFWPKDDQVVLIQYDSDGTGLS</sequence>
<feature type="region of interest" description="Disordered" evidence="2">
    <location>
        <begin position="1465"/>
        <end position="1485"/>
    </location>
</feature>
<keyword evidence="1" id="KW-0677">Repeat</keyword>
<dbReference type="Pfam" id="PF24883">
    <property type="entry name" value="NPHP3_N"/>
    <property type="match status" value="1"/>
</dbReference>
<reference evidence="5 6" key="1">
    <citation type="submission" date="2017-07" db="EMBL/GenBank/DDBJ databases">
        <title>Genome sequence of the Sordaria macrospora wild type strain R19027.</title>
        <authorList>
            <person name="Nowrousian M."/>
            <person name="Teichert I."/>
            <person name="Kueck U."/>
        </authorList>
    </citation>
    <scope>NUCLEOTIDE SEQUENCE [LARGE SCALE GENOMIC DNA]</scope>
    <source>
        <strain evidence="5 6">R19027</strain>
        <tissue evidence="5">Mycelium</tissue>
    </source>
</reference>
<dbReference type="EMBL" id="NMPR01000013">
    <property type="protein sequence ID" value="KAA8635354.1"/>
    <property type="molecule type" value="Genomic_DNA"/>
</dbReference>
<dbReference type="InterPro" id="IPR015943">
    <property type="entry name" value="WD40/YVTN_repeat-like_dom_sf"/>
</dbReference>
<name>A0A8S8ZX25_SORMA</name>
<comment type="caution">
    <text evidence="5">The sequence shown here is derived from an EMBL/GenBank/DDBJ whole genome shotgun (WGS) entry which is preliminary data.</text>
</comment>
<dbReference type="Proteomes" id="UP000433876">
    <property type="component" value="Unassembled WGS sequence"/>
</dbReference>
<organism evidence="5 6">
    <name type="scientific">Sordaria macrospora</name>
    <dbReference type="NCBI Taxonomy" id="5147"/>
    <lineage>
        <taxon>Eukaryota</taxon>
        <taxon>Fungi</taxon>
        <taxon>Dikarya</taxon>
        <taxon>Ascomycota</taxon>
        <taxon>Pezizomycotina</taxon>
        <taxon>Sordariomycetes</taxon>
        <taxon>Sordariomycetidae</taxon>
        <taxon>Sordariales</taxon>
        <taxon>Sordariaceae</taxon>
        <taxon>Sordaria</taxon>
    </lineage>
</organism>
<dbReference type="Pfam" id="PF22939">
    <property type="entry name" value="WHD_GPIID"/>
    <property type="match status" value="1"/>
</dbReference>
<dbReference type="InterPro" id="IPR054471">
    <property type="entry name" value="GPIID_WHD"/>
</dbReference>